<dbReference type="SMART" id="SM00966">
    <property type="entry name" value="SpoVT_AbrB"/>
    <property type="match status" value="1"/>
</dbReference>
<dbReference type="SUPFAM" id="SSF89447">
    <property type="entry name" value="AbrB/MazE/MraZ-like"/>
    <property type="match status" value="1"/>
</dbReference>
<protein>
    <recommendedName>
        <fullName evidence="1">SpoVT-AbrB domain-containing protein</fullName>
    </recommendedName>
</protein>
<evidence type="ECO:0000259" key="1">
    <source>
        <dbReference type="SMART" id="SM00966"/>
    </source>
</evidence>
<evidence type="ECO:0000313" key="3">
    <source>
        <dbReference type="Proteomes" id="UP000006898"/>
    </source>
</evidence>
<sequence length="86" mass="9899">MEVAHVTSKGQLVVPSRLRRKYGIKPGTKICFIERESEIVFQPVTPEHIRSVCGMLKSETSVTEELLKERAMDKRREEADVEKVRT</sequence>
<organism evidence="2 3">
    <name type="scientific">Methylomirabilis oxygeniifera</name>
    <dbReference type="NCBI Taxonomy" id="671143"/>
    <lineage>
        <taxon>Bacteria</taxon>
        <taxon>Candidatus Methylomirabilota</taxon>
        <taxon>Candidatus Methylomirabilia</taxon>
        <taxon>Candidatus Methylomirabilales</taxon>
        <taxon>Candidatus Methylomirabilaceae</taxon>
        <taxon>Candidatus Methylomirabilis</taxon>
    </lineage>
</organism>
<dbReference type="EMBL" id="FP565575">
    <property type="protein sequence ID" value="CBE69595.1"/>
    <property type="molecule type" value="Genomic_DNA"/>
</dbReference>
<reference evidence="2 3" key="1">
    <citation type="journal article" date="2010" name="Nature">
        <title>Nitrite-driven anaerobic methane oxidation by oxygenic bacteria.</title>
        <authorList>
            <person name="Ettwig K.F."/>
            <person name="Butler M.K."/>
            <person name="Le Paslier D."/>
            <person name="Pelletier E."/>
            <person name="Mangenot S."/>
            <person name="Kuypers M.M.M."/>
            <person name="Schreiber F."/>
            <person name="Dutilh B.E."/>
            <person name="Zedelius J."/>
            <person name="de Beer D."/>
            <person name="Gloerich J."/>
            <person name="Wessels H.J.C.T."/>
            <person name="van Allen T."/>
            <person name="Luesken F."/>
            <person name="Wu M."/>
            <person name="van de Pas-Schoonen K.T."/>
            <person name="Op den Camp H.J.M."/>
            <person name="Janssen-Megens E.M."/>
            <person name="Francoijs K-J."/>
            <person name="Stunnenberg H."/>
            <person name="Weissenbach J."/>
            <person name="Jetten M.S.M."/>
            <person name="Strous M."/>
        </authorList>
    </citation>
    <scope>NUCLEOTIDE SEQUENCE [LARGE SCALE GENOMIC DNA]</scope>
</reference>
<dbReference type="STRING" id="671143.DAMO_2522"/>
<dbReference type="HOGENOM" id="CLU_158484_9_0_0"/>
<proteinExistence type="predicted"/>
<dbReference type="AlphaFoldDB" id="D5MJL0"/>
<dbReference type="GO" id="GO:0003677">
    <property type="term" value="F:DNA binding"/>
    <property type="evidence" value="ECO:0007669"/>
    <property type="project" value="InterPro"/>
</dbReference>
<name>D5MJL0_METO1</name>
<dbReference type="NCBIfam" id="TIGR01439">
    <property type="entry name" value="lp_hng_hel_AbrB"/>
    <property type="match status" value="1"/>
</dbReference>
<gene>
    <name evidence="2" type="ORF">DAMO_2522</name>
</gene>
<dbReference type="InterPro" id="IPR007159">
    <property type="entry name" value="SpoVT-AbrB_dom"/>
</dbReference>
<dbReference type="InterPro" id="IPR037914">
    <property type="entry name" value="SpoVT-AbrB_sf"/>
</dbReference>
<dbReference type="KEGG" id="mox:DAMO_2522"/>
<feature type="domain" description="SpoVT-AbrB" evidence="1">
    <location>
        <begin position="4"/>
        <end position="49"/>
    </location>
</feature>
<accession>D5MJL0</accession>
<evidence type="ECO:0000313" key="2">
    <source>
        <dbReference type="EMBL" id="CBE69595.1"/>
    </source>
</evidence>
<dbReference type="Gene3D" id="2.10.260.10">
    <property type="match status" value="1"/>
</dbReference>
<dbReference type="Proteomes" id="UP000006898">
    <property type="component" value="Chromosome"/>
</dbReference>
<dbReference type="eggNOG" id="COG2002">
    <property type="taxonomic scope" value="Bacteria"/>
</dbReference>